<comment type="caution">
    <text evidence="2">The sequence shown here is derived from an EMBL/GenBank/DDBJ whole genome shotgun (WGS) entry which is preliminary data.</text>
</comment>
<evidence type="ECO:0000256" key="1">
    <source>
        <dbReference type="SAM" id="MobiDB-lite"/>
    </source>
</evidence>
<feature type="compositionally biased region" description="Low complexity" evidence="1">
    <location>
        <begin position="237"/>
        <end position="253"/>
    </location>
</feature>
<feature type="region of interest" description="Disordered" evidence="1">
    <location>
        <begin position="137"/>
        <end position="270"/>
    </location>
</feature>
<sequence length="270" mass="28720">MDAAETRTSTLEQCLEPTESTLTRLTDTLLQTMRALPEMITGAIDQREEVRRMAAEDRAVQLAAITGDPVMSSQLMCLLEGQGHPKEQQPAARIAGPSHATSTPPPGTASSEIFVSPSGQSDYLDEYTNGGDYGINIQGPPETSHYAAPIEDSDMDEAMPPPRQPPCQPTLTMIEETTEPNTSQPVRDNAEPLPAPVEIKPPTPETASIPPPASLIVTCGSSLPLVPTHITSPPNVPARGRSASRPPSRSNPPCGARSKTPAPENRKSAH</sequence>
<organism evidence="2 3">
    <name type="scientific">Cyclocybe aegerita</name>
    <name type="common">Black poplar mushroom</name>
    <name type="synonym">Agrocybe aegerita</name>
    <dbReference type="NCBI Taxonomy" id="1973307"/>
    <lineage>
        <taxon>Eukaryota</taxon>
        <taxon>Fungi</taxon>
        <taxon>Dikarya</taxon>
        <taxon>Basidiomycota</taxon>
        <taxon>Agaricomycotina</taxon>
        <taxon>Agaricomycetes</taxon>
        <taxon>Agaricomycetidae</taxon>
        <taxon>Agaricales</taxon>
        <taxon>Agaricineae</taxon>
        <taxon>Bolbitiaceae</taxon>
        <taxon>Cyclocybe</taxon>
    </lineage>
</organism>
<dbReference type="EMBL" id="CACVBS010000079">
    <property type="protein sequence ID" value="CAA7269663.1"/>
    <property type="molecule type" value="Genomic_DNA"/>
</dbReference>
<proteinExistence type="predicted"/>
<gene>
    <name evidence="2" type="ORF">AAE3_LOCUS11743</name>
</gene>
<keyword evidence="3" id="KW-1185">Reference proteome</keyword>
<dbReference type="Proteomes" id="UP000467700">
    <property type="component" value="Unassembled WGS sequence"/>
</dbReference>
<feature type="compositionally biased region" description="Pro residues" evidence="1">
    <location>
        <begin position="159"/>
        <end position="168"/>
    </location>
</feature>
<feature type="compositionally biased region" description="Pro residues" evidence="1">
    <location>
        <begin position="193"/>
        <end position="213"/>
    </location>
</feature>
<evidence type="ECO:0000313" key="2">
    <source>
        <dbReference type="EMBL" id="CAA7269663.1"/>
    </source>
</evidence>
<dbReference type="AlphaFoldDB" id="A0A8S0XRP6"/>
<feature type="compositionally biased region" description="Polar residues" evidence="1">
    <location>
        <begin position="108"/>
        <end position="119"/>
    </location>
</feature>
<evidence type="ECO:0000313" key="3">
    <source>
        <dbReference type="Proteomes" id="UP000467700"/>
    </source>
</evidence>
<reference evidence="2 3" key="1">
    <citation type="submission" date="2020-01" db="EMBL/GenBank/DDBJ databases">
        <authorList>
            <person name="Gupta K D."/>
        </authorList>
    </citation>
    <scope>NUCLEOTIDE SEQUENCE [LARGE SCALE GENOMIC DNA]</scope>
</reference>
<feature type="region of interest" description="Disordered" evidence="1">
    <location>
        <begin position="82"/>
        <end position="119"/>
    </location>
</feature>
<accession>A0A8S0XRP6</accession>
<protein>
    <submittedName>
        <fullName evidence="2">Uncharacterized protein</fullName>
    </submittedName>
</protein>
<name>A0A8S0XRP6_CYCAE</name>